<evidence type="ECO:0000256" key="3">
    <source>
        <dbReference type="ARBA" id="ARBA00023125"/>
    </source>
</evidence>
<evidence type="ECO:0000313" key="7">
    <source>
        <dbReference type="Proteomes" id="UP000240418"/>
    </source>
</evidence>
<feature type="domain" description="HTH lysR-type" evidence="5">
    <location>
        <begin position="8"/>
        <end position="65"/>
    </location>
</feature>
<keyword evidence="4" id="KW-0804">Transcription</keyword>
<dbReference type="SUPFAM" id="SSF53850">
    <property type="entry name" value="Periplasmic binding protein-like II"/>
    <property type="match status" value="1"/>
</dbReference>
<dbReference type="AlphaFoldDB" id="A0A2P8FBK9"/>
<dbReference type="EMBL" id="PYGJ01000007">
    <property type="protein sequence ID" value="PSL19078.1"/>
    <property type="molecule type" value="Genomic_DNA"/>
</dbReference>
<gene>
    <name evidence="6" type="ORF">CLV88_10721</name>
</gene>
<organism evidence="6 7">
    <name type="scientific">Shimia abyssi</name>
    <dbReference type="NCBI Taxonomy" id="1662395"/>
    <lineage>
        <taxon>Bacteria</taxon>
        <taxon>Pseudomonadati</taxon>
        <taxon>Pseudomonadota</taxon>
        <taxon>Alphaproteobacteria</taxon>
        <taxon>Rhodobacterales</taxon>
        <taxon>Roseobacteraceae</taxon>
    </lineage>
</organism>
<evidence type="ECO:0000259" key="5">
    <source>
        <dbReference type="PROSITE" id="PS50931"/>
    </source>
</evidence>
<accession>A0A2P8FBK9</accession>
<dbReference type="InterPro" id="IPR000847">
    <property type="entry name" value="LysR_HTH_N"/>
</dbReference>
<dbReference type="Proteomes" id="UP000240418">
    <property type="component" value="Unassembled WGS sequence"/>
</dbReference>
<dbReference type="Pfam" id="PF03466">
    <property type="entry name" value="LysR_substrate"/>
    <property type="match status" value="1"/>
</dbReference>
<keyword evidence="2" id="KW-0805">Transcription regulation</keyword>
<comment type="caution">
    <text evidence="6">The sequence shown here is derived from an EMBL/GenBank/DDBJ whole genome shotgun (WGS) entry which is preliminary data.</text>
</comment>
<dbReference type="InterPro" id="IPR036388">
    <property type="entry name" value="WH-like_DNA-bd_sf"/>
</dbReference>
<dbReference type="InterPro" id="IPR005119">
    <property type="entry name" value="LysR_subst-bd"/>
</dbReference>
<evidence type="ECO:0000256" key="4">
    <source>
        <dbReference type="ARBA" id="ARBA00023163"/>
    </source>
</evidence>
<keyword evidence="7" id="KW-1185">Reference proteome</keyword>
<proteinExistence type="inferred from homology"/>
<reference evidence="6 7" key="1">
    <citation type="submission" date="2018-03" db="EMBL/GenBank/DDBJ databases">
        <title>Genomic Encyclopedia of Archaeal and Bacterial Type Strains, Phase II (KMG-II): from individual species to whole genera.</title>
        <authorList>
            <person name="Goeker M."/>
        </authorList>
    </citation>
    <scope>NUCLEOTIDE SEQUENCE [LARGE SCALE GENOMIC DNA]</scope>
    <source>
        <strain evidence="6 7">DSM 100673</strain>
    </source>
</reference>
<sequence length="296" mass="32994">MNLTNRPFDWNHLRAFLTTAEQGSLSGAARQLRLTQPTLGRQVSALEEDLGLLLFERVGRTLHLTGAGRELLTHVREMGTAADRVALAAAGQSQDIAGRVAITASDVYSAYLLPPVLHRLRTSAPRLTIDVVAANDVRDLMRREADIAVRHVRPEQPDLVARLLREETAHFYATPEYLDRMGTPANKEDLAHHAFISFGDTRLLIEHLKSWGLSLDETHFRVGSNSGLIAWDMVRQGFGIAPMSDQVAAQTPGVIRILKDVEPIRFPVWLTTHREVHTSKRIRMVFDVLAEHLGAT</sequence>
<dbReference type="PANTHER" id="PTHR30537">
    <property type="entry name" value="HTH-TYPE TRANSCRIPTIONAL REGULATOR"/>
    <property type="match status" value="1"/>
</dbReference>
<dbReference type="RefSeq" id="WP_106608702.1">
    <property type="nucleotide sequence ID" value="NZ_PYGJ01000007.1"/>
</dbReference>
<keyword evidence="3" id="KW-0238">DNA-binding</keyword>
<dbReference type="PANTHER" id="PTHR30537:SF3">
    <property type="entry name" value="TRANSCRIPTIONAL REGULATORY PROTEIN"/>
    <property type="match status" value="1"/>
</dbReference>
<dbReference type="SUPFAM" id="SSF46785">
    <property type="entry name" value="Winged helix' DNA-binding domain"/>
    <property type="match status" value="1"/>
</dbReference>
<dbReference type="Pfam" id="PF00126">
    <property type="entry name" value="HTH_1"/>
    <property type="match status" value="1"/>
</dbReference>
<dbReference type="GO" id="GO:0006351">
    <property type="term" value="P:DNA-templated transcription"/>
    <property type="evidence" value="ECO:0007669"/>
    <property type="project" value="TreeGrafter"/>
</dbReference>
<evidence type="ECO:0000256" key="2">
    <source>
        <dbReference type="ARBA" id="ARBA00023015"/>
    </source>
</evidence>
<dbReference type="GO" id="GO:0043565">
    <property type="term" value="F:sequence-specific DNA binding"/>
    <property type="evidence" value="ECO:0007669"/>
    <property type="project" value="TreeGrafter"/>
</dbReference>
<dbReference type="Gene3D" id="3.40.190.290">
    <property type="match status" value="1"/>
</dbReference>
<evidence type="ECO:0000313" key="6">
    <source>
        <dbReference type="EMBL" id="PSL19078.1"/>
    </source>
</evidence>
<evidence type="ECO:0000256" key="1">
    <source>
        <dbReference type="ARBA" id="ARBA00009437"/>
    </source>
</evidence>
<dbReference type="InterPro" id="IPR036390">
    <property type="entry name" value="WH_DNA-bd_sf"/>
</dbReference>
<protein>
    <submittedName>
        <fullName evidence="6">LysR family transcriptional regulator</fullName>
    </submittedName>
</protein>
<comment type="similarity">
    <text evidence="1">Belongs to the LysR transcriptional regulatory family.</text>
</comment>
<dbReference type="InterPro" id="IPR058163">
    <property type="entry name" value="LysR-type_TF_proteobact-type"/>
</dbReference>
<dbReference type="GO" id="GO:0003700">
    <property type="term" value="F:DNA-binding transcription factor activity"/>
    <property type="evidence" value="ECO:0007669"/>
    <property type="project" value="InterPro"/>
</dbReference>
<dbReference type="PRINTS" id="PR00039">
    <property type="entry name" value="HTHLYSR"/>
</dbReference>
<name>A0A2P8FBK9_9RHOB</name>
<dbReference type="OrthoDB" id="9798121at2"/>
<dbReference type="PROSITE" id="PS50931">
    <property type="entry name" value="HTH_LYSR"/>
    <property type="match status" value="1"/>
</dbReference>
<dbReference type="FunFam" id="1.10.10.10:FF:000001">
    <property type="entry name" value="LysR family transcriptional regulator"/>
    <property type="match status" value="1"/>
</dbReference>
<dbReference type="Gene3D" id="1.10.10.10">
    <property type="entry name" value="Winged helix-like DNA-binding domain superfamily/Winged helix DNA-binding domain"/>
    <property type="match status" value="1"/>
</dbReference>